<dbReference type="Proteomes" id="UP000243535">
    <property type="component" value="Unassembled WGS sequence"/>
</dbReference>
<dbReference type="OrthoDB" id="9794530at2"/>
<feature type="domain" description="Septum formation inhibitor MinC N-terminal" evidence="8">
    <location>
        <begin position="10"/>
        <end position="80"/>
    </location>
</feature>
<evidence type="ECO:0000313" key="10">
    <source>
        <dbReference type="Proteomes" id="UP000243535"/>
    </source>
</evidence>
<evidence type="ECO:0000259" key="7">
    <source>
        <dbReference type="Pfam" id="PF03775"/>
    </source>
</evidence>
<dbReference type="InterPro" id="IPR013033">
    <property type="entry name" value="MinC"/>
</dbReference>
<evidence type="ECO:0000256" key="3">
    <source>
        <dbReference type="ARBA" id="ARBA00023210"/>
    </source>
</evidence>
<keyword evidence="4 6" id="KW-0131">Cell cycle</keyword>
<dbReference type="Gene3D" id="2.160.20.70">
    <property type="match status" value="1"/>
</dbReference>
<evidence type="ECO:0000256" key="1">
    <source>
        <dbReference type="ARBA" id="ARBA00006291"/>
    </source>
</evidence>
<dbReference type="Pfam" id="PF03775">
    <property type="entry name" value="MinC_C"/>
    <property type="match status" value="1"/>
</dbReference>
<evidence type="ECO:0000256" key="5">
    <source>
        <dbReference type="ARBA" id="ARBA00025606"/>
    </source>
</evidence>
<organism evidence="9 10">
    <name type="scientific">Gulbenkiania indica</name>
    <dbReference type="NCBI Taxonomy" id="375574"/>
    <lineage>
        <taxon>Bacteria</taxon>
        <taxon>Pseudomonadati</taxon>
        <taxon>Pseudomonadota</taxon>
        <taxon>Betaproteobacteria</taxon>
        <taxon>Neisseriales</taxon>
        <taxon>Chromobacteriaceae</taxon>
        <taxon>Gulbenkiania</taxon>
    </lineage>
</organism>
<dbReference type="PANTHER" id="PTHR34108:SF1">
    <property type="entry name" value="SEPTUM SITE-DETERMINING PROTEIN MINC"/>
    <property type="match status" value="1"/>
</dbReference>
<dbReference type="GO" id="GO:0000917">
    <property type="term" value="P:division septum assembly"/>
    <property type="evidence" value="ECO:0007669"/>
    <property type="project" value="UniProtKB-KW"/>
</dbReference>
<dbReference type="GO" id="GO:0000902">
    <property type="term" value="P:cell morphogenesis"/>
    <property type="evidence" value="ECO:0007669"/>
    <property type="project" value="InterPro"/>
</dbReference>
<evidence type="ECO:0000256" key="6">
    <source>
        <dbReference type="HAMAP-Rule" id="MF_00267"/>
    </source>
</evidence>
<evidence type="ECO:0000259" key="8">
    <source>
        <dbReference type="Pfam" id="PF05209"/>
    </source>
</evidence>
<dbReference type="PANTHER" id="PTHR34108">
    <property type="entry name" value="SEPTUM SITE-DETERMINING PROTEIN MINC"/>
    <property type="match status" value="1"/>
</dbReference>
<dbReference type="GO" id="GO:0051302">
    <property type="term" value="P:regulation of cell division"/>
    <property type="evidence" value="ECO:0007669"/>
    <property type="project" value="InterPro"/>
</dbReference>
<keyword evidence="3 6" id="KW-0717">Septation</keyword>
<comment type="similarity">
    <text evidence="1 6">Belongs to the MinC family.</text>
</comment>
<comment type="subunit">
    <text evidence="6">Interacts with MinD and FtsZ.</text>
</comment>
<dbReference type="SUPFAM" id="SSF63848">
    <property type="entry name" value="Cell-division inhibitor MinC, C-terminal domain"/>
    <property type="match status" value="1"/>
</dbReference>
<gene>
    <name evidence="6" type="primary">minC</name>
    <name evidence="9" type="ORF">Ga0061063_2656</name>
</gene>
<dbReference type="AlphaFoldDB" id="A0A0K6H6L0"/>
<keyword evidence="10" id="KW-1185">Reference proteome</keyword>
<dbReference type="InterPro" id="IPR007874">
    <property type="entry name" value="MinC_N"/>
</dbReference>
<protein>
    <recommendedName>
        <fullName evidence="6">Probable septum site-determining protein MinC</fullName>
    </recommendedName>
</protein>
<proteinExistence type="inferred from homology"/>
<name>A0A0K6H6L0_9NEIS</name>
<dbReference type="Gene3D" id="3.30.70.260">
    <property type="match status" value="1"/>
</dbReference>
<evidence type="ECO:0000256" key="4">
    <source>
        <dbReference type="ARBA" id="ARBA00023306"/>
    </source>
</evidence>
<accession>A0A0K6H6L0</accession>
<dbReference type="InterPro" id="IPR016098">
    <property type="entry name" value="CAP/MinC_C"/>
</dbReference>
<keyword evidence="2 6" id="KW-0132">Cell division</keyword>
<feature type="domain" description="Septum formation inhibitor MinC C-terminal" evidence="7">
    <location>
        <begin position="133"/>
        <end position="234"/>
    </location>
</feature>
<evidence type="ECO:0000256" key="2">
    <source>
        <dbReference type="ARBA" id="ARBA00022618"/>
    </source>
</evidence>
<sequence length="239" mass="25011">MTISAPAPAFDIKSASLDLLALVLRSTDPAQLEPALQSRFSHLSANGQSEAFVLGLEALPSLEGVDLGSLLPLMGRHGIKVVALRHPDPAQAALASRYGLGFTTGGGRSSGPIQETAAATPVAPTQEPATSLIIDRPVRAGQQIYAKGGDLVILAVVSAGAEVIADGNIHVYGPLRGRALAGARGNTSARIFTQAMEAELVSVAGVYRTIEQALPDSIRHKPTQIYLENERLVMKALHE</sequence>
<dbReference type="RefSeq" id="WP_072242902.1">
    <property type="nucleotide sequence ID" value="NZ_CYHA01000008.1"/>
</dbReference>
<dbReference type="InterPro" id="IPR036145">
    <property type="entry name" value="MinC_C_sf"/>
</dbReference>
<reference evidence="10" key="1">
    <citation type="submission" date="2015-08" db="EMBL/GenBank/DDBJ databases">
        <authorList>
            <person name="Varghese N."/>
        </authorList>
    </citation>
    <scope>NUCLEOTIDE SEQUENCE [LARGE SCALE GENOMIC DNA]</scope>
    <source>
        <strain evidence="10">DSM 17901</strain>
    </source>
</reference>
<dbReference type="NCBIfam" id="TIGR01222">
    <property type="entry name" value="minC"/>
    <property type="match status" value="1"/>
</dbReference>
<dbReference type="GO" id="GO:1901891">
    <property type="term" value="P:regulation of cell septum assembly"/>
    <property type="evidence" value="ECO:0007669"/>
    <property type="project" value="InterPro"/>
</dbReference>
<comment type="function">
    <text evidence="5 6">Cell division inhibitor that blocks the formation of polar Z ring septums. Rapidly oscillates between the poles of the cell to destabilize FtsZ filaments that have formed before they mature into polar Z rings. Prevents FtsZ polymerization.</text>
</comment>
<dbReference type="HAMAP" id="MF_00267">
    <property type="entry name" value="MinC"/>
    <property type="match status" value="1"/>
</dbReference>
<evidence type="ECO:0000313" key="9">
    <source>
        <dbReference type="EMBL" id="CUA86381.1"/>
    </source>
</evidence>
<dbReference type="STRING" id="375574.GCA_001418035_02430"/>
<dbReference type="InterPro" id="IPR005526">
    <property type="entry name" value="Septum_form_inhib_MinC_C"/>
</dbReference>
<dbReference type="EMBL" id="CYHA01000008">
    <property type="protein sequence ID" value="CUA86381.1"/>
    <property type="molecule type" value="Genomic_DNA"/>
</dbReference>
<dbReference type="Pfam" id="PF05209">
    <property type="entry name" value="MinC_N"/>
    <property type="match status" value="1"/>
</dbReference>